<feature type="non-terminal residue" evidence="2">
    <location>
        <position position="1"/>
    </location>
</feature>
<organism evidence="2">
    <name type="scientific">uncultured Thermomicrobiales bacterium</name>
    <dbReference type="NCBI Taxonomy" id="1645740"/>
    <lineage>
        <taxon>Bacteria</taxon>
        <taxon>Pseudomonadati</taxon>
        <taxon>Thermomicrobiota</taxon>
        <taxon>Thermomicrobia</taxon>
        <taxon>Thermomicrobiales</taxon>
        <taxon>environmental samples</taxon>
    </lineage>
</organism>
<name>A0A6J4V666_9BACT</name>
<gene>
    <name evidence="2" type="ORF">AVDCRST_MAG19-2666</name>
</gene>
<protein>
    <submittedName>
        <fullName evidence="2">Uncharacterized protein</fullName>
    </submittedName>
</protein>
<reference evidence="2" key="1">
    <citation type="submission" date="2020-02" db="EMBL/GenBank/DDBJ databases">
        <authorList>
            <person name="Meier V. D."/>
        </authorList>
    </citation>
    <scope>NUCLEOTIDE SEQUENCE</scope>
    <source>
        <strain evidence="2">AVDCRST_MAG19</strain>
    </source>
</reference>
<proteinExistence type="predicted"/>
<feature type="non-terminal residue" evidence="2">
    <location>
        <position position="37"/>
    </location>
</feature>
<accession>A0A6J4V666</accession>
<dbReference type="EMBL" id="CADCWL010000132">
    <property type="protein sequence ID" value="CAA9569833.1"/>
    <property type="molecule type" value="Genomic_DNA"/>
</dbReference>
<sequence>GRGRGLLAERRRTAGTARRPAGGPRRAEGTDGFSAIL</sequence>
<evidence type="ECO:0000256" key="1">
    <source>
        <dbReference type="SAM" id="MobiDB-lite"/>
    </source>
</evidence>
<feature type="region of interest" description="Disordered" evidence="1">
    <location>
        <begin position="1"/>
        <end position="37"/>
    </location>
</feature>
<dbReference type="AlphaFoldDB" id="A0A6J4V666"/>
<feature type="compositionally biased region" description="Low complexity" evidence="1">
    <location>
        <begin position="14"/>
        <end position="24"/>
    </location>
</feature>
<evidence type="ECO:0000313" key="2">
    <source>
        <dbReference type="EMBL" id="CAA9569833.1"/>
    </source>
</evidence>